<organism evidence="1 2">
    <name type="scientific">Robertmurraya yapensis</name>
    <name type="common">ex Hitch et al 2024</name>
    <dbReference type="NCBI Taxonomy" id="3133160"/>
    <lineage>
        <taxon>Bacteria</taxon>
        <taxon>Bacillati</taxon>
        <taxon>Bacillota</taxon>
        <taxon>Bacilli</taxon>
        <taxon>Bacillales</taxon>
        <taxon>Bacillaceae</taxon>
        <taxon>Robertmurraya</taxon>
    </lineage>
</organism>
<dbReference type="EMBL" id="JBBMEW010000028">
    <property type="protein sequence ID" value="MEQ2529142.1"/>
    <property type="molecule type" value="Genomic_DNA"/>
</dbReference>
<sequence>MHESKIKILIGDKYTDNPIINYLNYWILGKENRQRYNQDKWRKKYDLDVIWLEGDLNADTIFSLWMPLKMCLQCLNPDIFEKSGPMRKPLKNQYWFKKIIEEIDTYLPHSDDLVKELYKFAELASTKANVMRLPARRMQVRGIKYFDQMPKTLYECFKDGNFTKYFNYNDEEVMEWIKEEKLKVFFEGNTISNHTIKPLIGNLHPSQCKWLKEKENILQMLKTFNEVLTYRSRLIKTSPPLS</sequence>
<accession>A0ACC6SGF0</accession>
<protein>
    <submittedName>
        <fullName evidence="1">Uncharacterized protein</fullName>
    </submittedName>
</protein>
<proteinExistence type="predicted"/>
<comment type="caution">
    <text evidence="1">The sequence shown here is derived from an EMBL/GenBank/DDBJ whole genome shotgun (WGS) entry which is preliminary data.</text>
</comment>
<keyword evidence="2" id="KW-1185">Reference proteome</keyword>
<name>A0ACC6SGF0_9BACI</name>
<evidence type="ECO:0000313" key="2">
    <source>
        <dbReference type="Proteomes" id="UP001439875"/>
    </source>
</evidence>
<evidence type="ECO:0000313" key="1">
    <source>
        <dbReference type="EMBL" id="MEQ2529142.1"/>
    </source>
</evidence>
<reference evidence="1" key="1">
    <citation type="submission" date="2024-03" db="EMBL/GenBank/DDBJ databases">
        <title>Human intestinal bacterial collection.</title>
        <authorList>
            <person name="Pauvert C."/>
            <person name="Hitch T.C.A."/>
            <person name="Clavel T."/>
        </authorList>
    </citation>
    <scope>NUCLEOTIDE SEQUENCE</scope>
    <source>
        <strain evidence="1">CLA-AA-H227</strain>
    </source>
</reference>
<dbReference type="Proteomes" id="UP001439875">
    <property type="component" value="Unassembled WGS sequence"/>
</dbReference>
<gene>
    <name evidence="1" type="ORF">WMO40_20925</name>
</gene>